<dbReference type="InterPro" id="IPR017896">
    <property type="entry name" value="4Fe4S_Fe-S-bd"/>
</dbReference>
<dbReference type="InterPro" id="IPR003813">
    <property type="entry name" value="MvhD/FlpD"/>
</dbReference>
<comment type="subunit">
    <text evidence="1">The main subunits of complex b-c1 are: cytochrome b, cytochrome c1 and the Rieske protein.</text>
</comment>
<dbReference type="SUPFAM" id="SSF54862">
    <property type="entry name" value="4Fe-4S ferredoxins"/>
    <property type="match status" value="1"/>
</dbReference>
<feature type="transmembrane region" description="Helical" evidence="6">
    <location>
        <begin position="45"/>
        <end position="67"/>
    </location>
</feature>
<feature type="domain" description="4Fe-4S ferredoxin-type" evidence="8">
    <location>
        <begin position="341"/>
        <end position="370"/>
    </location>
</feature>
<evidence type="ECO:0000256" key="3">
    <source>
        <dbReference type="ARBA" id="ARBA00023002"/>
    </source>
</evidence>
<feature type="transmembrane region" description="Helical" evidence="6">
    <location>
        <begin position="224"/>
        <end position="244"/>
    </location>
</feature>
<keyword evidence="6" id="KW-0812">Transmembrane</keyword>
<comment type="caution">
    <text evidence="9">The sequence shown here is derived from an EMBL/GenBank/DDBJ whole genome shotgun (WGS) entry which is preliminary data.</text>
</comment>
<dbReference type="EMBL" id="JADJEV010000004">
    <property type="protein sequence ID" value="MBK6974479.1"/>
    <property type="molecule type" value="Genomic_DNA"/>
</dbReference>
<protein>
    <submittedName>
        <fullName evidence="9">Hydrogenase iron-sulfur subunit</fullName>
    </submittedName>
</protein>
<evidence type="ECO:0000259" key="8">
    <source>
        <dbReference type="PROSITE" id="PS51379"/>
    </source>
</evidence>
<feature type="domain" description="Cytochrome b/b6 N-terminal region profile" evidence="7">
    <location>
        <begin position="1"/>
        <end position="224"/>
    </location>
</feature>
<feature type="transmembrane region" description="Helical" evidence="6">
    <location>
        <begin position="189"/>
        <end position="212"/>
    </location>
</feature>
<dbReference type="Gene3D" id="1.20.810.10">
    <property type="entry name" value="Cytochrome Bc1 Complex, Chain C"/>
    <property type="match status" value="1"/>
</dbReference>
<keyword evidence="6" id="KW-1133">Transmembrane helix</keyword>
<feature type="transmembrane region" description="Helical" evidence="6">
    <location>
        <begin position="270"/>
        <end position="293"/>
    </location>
</feature>
<dbReference type="Pfam" id="PF00033">
    <property type="entry name" value="Cytochrome_B"/>
    <property type="match status" value="1"/>
</dbReference>
<dbReference type="GO" id="GO:0009055">
    <property type="term" value="F:electron transfer activity"/>
    <property type="evidence" value="ECO:0007669"/>
    <property type="project" value="InterPro"/>
</dbReference>
<feature type="transmembrane region" description="Helical" evidence="6">
    <location>
        <begin position="128"/>
        <end position="148"/>
    </location>
</feature>
<dbReference type="Proteomes" id="UP000807785">
    <property type="component" value="Unassembled WGS sequence"/>
</dbReference>
<evidence type="ECO:0000256" key="2">
    <source>
        <dbReference type="ARBA" id="ARBA00022723"/>
    </source>
</evidence>
<dbReference type="SUPFAM" id="SSF81342">
    <property type="entry name" value="Transmembrane di-heme cytochromes"/>
    <property type="match status" value="1"/>
</dbReference>
<keyword evidence="5" id="KW-0411">Iron-sulfur</keyword>
<dbReference type="PROSITE" id="PS51002">
    <property type="entry name" value="CYTB_NTER"/>
    <property type="match status" value="1"/>
</dbReference>
<dbReference type="PROSITE" id="PS51379">
    <property type="entry name" value="4FE4S_FER_2"/>
    <property type="match status" value="2"/>
</dbReference>
<keyword evidence="4" id="KW-0408">Iron</keyword>
<dbReference type="Gene3D" id="3.30.70.20">
    <property type="match status" value="1"/>
</dbReference>
<evidence type="ECO:0000256" key="1">
    <source>
        <dbReference type="ARBA" id="ARBA00011649"/>
    </source>
</evidence>
<dbReference type="PANTHER" id="PTHR19271">
    <property type="entry name" value="CYTOCHROME B"/>
    <property type="match status" value="1"/>
</dbReference>
<organism evidence="9 10">
    <name type="scientific">Candidatus Methylophosphatis roskildensis</name>
    <dbReference type="NCBI Taxonomy" id="2899263"/>
    <lineage>
        <taxon>Bacteria</taxon>
        <taxon>Pseudomonadati</taxon>
        <taxon>Pseudomonadota</taxon>
        <taxon>Betaproteobacteria</taxon>
        <taxon>Nitrosomonadales</taxon>
        <taxon>Sterolibacteriaceae</taxon>
        <taxon>Candidatus Methylophosphatis</taxon>
    </lineage>
</organism>
<feature type="domain" description="4Fe-4S ferredoxin-type" evidence="8">
    <location>
        <begin position="304"/>
        <end position="333"/>
    </location>
</feature>
<dbReference type="PANTHER" id="PTHR19271:SF16">
    <property type="entry name" value="CYTOCHROME B"/>
    <property type="match status" value="1"/>
</dbReference>
<proteinExistence type="predicted"/>
<dbReference type="GO" id="GO:0046872">
    <property type="term" value="F:metal ion binding"/>
    <property type="evidence" value="ECO:0007669"/>
    <property type="project" value="UniProtKB-KW"/>
</dbReference>
<evidence type="ECO:0000313" key="10">
    <source>
        <dbReference type="Proteomes" id="UP000807785"/>
    </source>
</evidence>
<dbReference type="InterPro" id="IPR005797">
    <property type="entry name" value="Cyt_b/b6_N"/>
</dbReference>
<evidence type="ECO:0000259" key="7">
    <source>
        <dbReference type="PROSITE" id="PS51002"/>
    </source>
</evidence>
<keyword evidence="6" id="KW-0472">Membrane</keyword>
<keyword evidence="3" id="KW-0560">Oxidoreductase</keyword>
<evidence type="ECO:0000256" key="6">
    <source>
        <dbReference type="SAM" id="Phobius"/>
    </source>
</evidence>
<dbReference type="GO" id="GO:0016491">
    <property type="term" value="F:oxidoreductase activity"/>
    <property type="evidence" value="ECO:0007669"/>
    <property type="project" value="UniProtKB-KW"/>
</dbReference>
<accession>A0A9D7E5N3</accession>
<gene>
    <name evidence="9" type="ORF">IPH26_16565</name>
</gene>
<dbReference type="Pfam" id="PF02662">
    <property type="entry name" value="FlpD"/>
    <property type="match status" value="1"/>
</dbReference>
<dbReference type="PROSITE" id="PS00198">
    <property type="entry name" value="4FE4S_FER_1"/>
    <property type="match status" value="2"/>
</dbReference>
<reference evidence="9" key="1">
    <citation type="submission" date="2020-10" db="EMBL/GenBank/DDBJ databases">
        <title>Connecting structure to function with the recovery of over 1000 high-quality activated sludge metagenome-assembled genomes encoding full-length rRNA genes using long-read sequencing.</title>
        <authorList>
            <person name="Singleton C.M."/>
            <person name="Petriglieri F."/>
            <person name="Kristensen J.M."/>
            <person name="Kirkegaard R.H."/>
            <person name="Michaelsen T.Y."/>
            <person name="Andersen M.H."/>
            <person name="Karst S.M."/>
            <person name="Dueholm M.S."/>
            <person name="Nielsen P.H."/>
            <person name="Albertsen M."/>
        </authorList>
    </citation>
    <scope>NUCLEOTIDE SEQUENCE</scope>
    <source>
        <strain evidence="9">Bjer_18-Q3-R1-45_BAT3C.347</strain>
    </source>
</reference>
<evidence type="ECO:0000313" key="9">
    <source>
        <dbReference type="EMBL" id="MBK6974479.1"/>
    </source>
</evidence>
<evidence type="ECO:0000256" key="5">
    <source>
        <dbReference type="ARBA" id="ARBA00023014"/>
    </source>
</evidence>
<dbReference type="GO" id="GO:0022904">
    <property type="term" value="P:respiratory electron transport chain"/>
    <property type="evidence" value="ECO:0007669"/>
    <property type="project" value="InterPro"/>
</dbReference>
<name>A0A9D7E5N3_9PROT</name>
<dbReference type="InterPro" id="IPR016174">
    <property type="entry name" value="Di-haem_cyt_TM"/>
</dbReference>
<evidence type="ECO:0000256" key="4">
    <source>
        <dbReference type="ARBA" id="ARBA00023004"/>
    </source>
</evidence>
<sequence length="529" mass="57659">MQQTLSAPILQRAHGVRETALSAYRRLEHGFDAAFGSALNPLRHLGAIGFLLFWLLAISGIYLYVVLDTSAAGAYPSIDRLSREQWYLGGVLRSLHRYSADALVVVMLAHLAREWLFGRYHGFRRFSWLTGVPLLVFVFVCAIGGFWLNWDQLGRFSAEASAELLDWLPLFGSPLTRNFISSAAVSDRLFSLFVFVHLGVPLLLVFGLWFHIQHISLAEVFPPRALALGTLLVLFLLALARPVMSHAPADLALMPQALAYDWLLLAIHPLTYATSAGVVWALLTAALVLLFALPFLPRRAVTLPVAVVDPDNCNGCRRCFDDCPFAAVTMVPHPNARVGRQMAQVNADLCASCGICVGACPSSTPFRSMADLVTGIDMPQAPIGALRRQLQQELAKLSGPHKIVVFGCDRGARVDALAARDVAPFSLMCIGLLPPSFVEYALRDGAAAVLVSGCRASGCEFRLGQQWTEQRLAATREPHLRASVPRERLATAWADAGDEDTLNDALRRLRTRLQDASSTDALGTGASHG</sequence>
<dbReference type="GO" id="GO:0016020">
    <property type="term" value="C:membrane"/>
    <property type="evidence" value="ECO:0007669"/>
    <property type="project" value="InterPro"/>
</dbReference>
<dbReference type="InterPro" id="IPR027387">
    <property type="entry name" value="Cytb/b6-like_sf"/>
</dbReference>
<dbReference type="Pfam" id="PF12838">
    <property type="entry name" value="Fer4_7"/>
    <property type="match status" value="1"/>
</dbReference>
<dbReference type="InterPro" id="IPR017900">
    <property type="entry name" value="4Fe4S_Fe_S_CS"/>
</dbReference>
<dbReference type="GO" id="GO:0051536">
    <property type="term" value="F:iron-sulfur cluster binding"/>
    <property type="evidence" value="ECO:0007669"/>
    <property type="project" value="UniProtKB-KW"/>
</dbReference>
<keyword evidence="2" id="KW-0479">Metal-binding</keyword>
<dbReference type="AlphaFoldDB" id="A0A9D7E5N3"/>